<name>A0A6J2UHI5_DROLE</name>
<dbReference type="Proteomes" id="UP000504634">
    <property type="component" value="Unplaced"/>
</dbReference>
<feature type="region of interest" description="Disordered" evidence="1">
    <location>
        <begin position="657"/>
        <end position="680"/>
    </location>
</feature>
<dbReference type="InterPro" id="IPR028103">
    <property type="entry name" value="Spatacsin"/>
</dbReference>
<dbReference type="GeneID" id="115633628"/>
<evidence type="ECO:0000256" key="1">
    <source>
        <dbReference type="SAM" id="MobiDB-lite"/>
    </source>
</evidence>
<accession>A0A6J2UHI5</accession>
<proteinExistence type="predicted"/>
<dbReference type="GO" id="GO:0030424">
    <property type="term" value="C:axon"/>
    <property type="evidence" value="ECO:0007669"/>
    <property type="project" value="TreeGrafter"/>
</dbReference>
<evidence type="ECO:0000313" key="4">
    <source>
        <dbReference type="RefSeq" id="XP_030386923.1"/>
    </source>
</evidence>
<sequence length="1816" mass="208641">MHSAQARDKIFKSWSGISEITIIKEVATKGEHIEYCIEYWARKRNLTPAEYRHYFYDVVQAYVQRLLSERLVLKAENVIRNVDRDVKCFFYQYACECQNADLSDFVLDHLRCRYSQLYAEEEPILQYYWTLVQQLRECSSLLDKYKAQLPRVHIEALMTLPETTMQRLLVELYFLNENDQLLTELNKDIVWQHLVNTQDNDKLRCWFLFNDTSKKQVGTTPLEQAYATWKIEPTMYEYALDNLKDPCEPIRNYFARAGFIFANDSGDMTTLLRRLCTMCCLSENQDMLSKQPLTRHIIERGHYTLLLLHCVPVEALEQLVGENDPLLELIIDLKSHSLTERTGFETLSKSVQTYLEQTHNAVESIEEHPLLIFYDFLCHEPSIAALESFLSSSNLSRVPYLKSLMLRFDHGPSQMPSLPTPHELFFKFKNINFASLASAAGVGEIASFSNTRLCQRYARKTQLNYTHYLKQHRSAYAVYYFLIEQLQLYGQITRTQLFHVCETVTELALQHAGDKDLVAHCVACCEMLGFDTQHLRRLLLLQKLLSSSTEHSSYAESFSRWDNALLEQLKAKPMQFPLEGYQALMGLAARNTQGCWPAALLQHYAAENDWWHLLVLLQYFDLPLAELKRHLDHFKYSTMGVHLLRALSYDFGSERQHRRARRSDGQTNSSQETITNTSQSSSQDANFQLLQSSASHSTCCLLTQAAQQDLFAIILCSSNNLPDERITEIGRFLELMQGTGPQSTCLNLLKQCVKQQLPILAVLAATVSSQNVDWCWLVWLSVSTGKWSNLLRESSKLNSELEFVWSVIRGAVSGGHVNALLHSFNIFQQNCNFVPLCRFLQLTAHQQDFSDTAIAELRLFFFCWSMDAVTLPLCPLLPRKQLMQRCIGLLLMQLQLNFDCILQQQKFLECICRSDVGDICDLLDFCLLHKAFGVSASWMDKLSINFELLVRHDSPEYMRLVDALTEAKAYSEAVQLVTMLQLPVCDIISLKWVTEYDAGVLHPYAIYEKEIEDYALPPAILVNFFLHAAGQENAACLRKYELLQSALNVIKQHHLFPNESFDRDQIEYDMVLCYLNLPDDMAQLASIYHSEYFEQIMMQERCVLYKSFVELKELAGIDDLSISVASKATLTPSMEQRLEMLLNMLLDKGDIVEALRLQELFEFRPNDLRFIVFSMALAEGVTSIFNLSTKERQLLAEIEKGAYSKFNRLTLNQSLLARCSSDLSDSCSTLEFEEIPPKEKQQTLDTLLGIGSKLKHGVELGKRIVLAYRAAMYLDKEYLDVLRTKDVSVLLKSAAEEDCLQRLMVVSDIHISTRLTEKEIAEAIALELTTCIVRPRFYIFHANQQPRNAPRNADLWGYNIDRDFHLFLELTPNTTILGQQLLDYCDALKAYRRYQDNKPYEESEAFQHLSEIITRYGLPASVASNTSTTAGAGSSLLPQVLSNKKHNQIYVELLIKAHHCFVHECSMEGIANVLHRAKALNTLLKKAKSWSLIVRMLIGIARYREMFYCFDALIENEEFECLLGQFDEGQKCGLRQAIISYLREYNPKNSKELLRLAALHFLMYKELAEMWEQEARDVLNKVRSLSELAAGPPLESSKAQLIKLKCSTEVQALLQQALENYTHATENYLLDNKLMQAQQSVAKAELVAMQIDLCNKALEKRSHNVAQLCVSVISVKTRDEFRELANSELSVAQTLILSRAYSYDINWSEALLSQFVLLQKQNFLNDYQYHQRINDDVIEQVVKGYVLYTQNNVSNAKHQESLSQLVELIQSVTLKYRLASILDLKSIVLSLINSSVVHYLRDTNFGRHESHNVADM</sequence>
<organism evidence="3 4">
    <name type="scientific">Drosophila lebanonensis</name>
    <name type="common">Fruit fly</name>
    <name type="synonym">Scaptodrosophila lebanonensis</name>
    <dbReference type="NCBI Taxonomy" id="7225"/>
    <lineage>
        <taxon>Eukaryota</taxon>
        <taxon>Metazoa</taxon>
        <taxon>Ecdysozoa</taxon>
        <taxon>Arthropoda</taxon>
        <taxon>Hexapoda</taxon>
        <taxon>Insecta</taxon>
        <taxon>Pterygota</taxon>
        <taxon>Neoptera</taxon>
        <taxon>Endopterygota</taxon>
        <taxon>Diptera</taxon>
        <taxon>Brachycera</taxon>
        <taxon>Muscomorpha</taxon>
        <taxon>Ephydroidea</taxon>
        <taxon>Drosophilidae</taxon>
        <taxon>Scaptodrosophila</taxon>
    </lineage>
</organism>
<reference evidence="4" key="1">
    <citation type="submission" date="2025-08" db="UniProtKB">
        <authorList>
            <consortium name="RefSeq"/>
        </authorList>
    </citation>
    <scope>IDENTIFICATION</scope>
    <source>
        <strain evidence="4">11010-0011.00</strain>
        <tissue evidence="4">Whole body</tissue>
    </source>
</reference>
<feature type="domain" description="Spatacsin C-terminal" evidence="2">
    <location>
        <begin position="1377"/>
        <end position="1745"/>
    </location>
</feature>
<dbReference type="GO" id="GO:0005737">
    <property type="term" value="C:cytoplasm"/>
    <property type="evidence" value="ECO:0007669"/>
    <property type="project" value="TreeGrafter"/>
</dbReference>
<dbReference type="GO" id="GO:0007268">
    <property type="term" value="P:chemical synaptic transmission"/>
    <property type="evidence" value="ECO:0007669"/>
    <property type="project" value="TreeGrafter"/>
</dbReference>
<dbReference type="GO" id="GO:0048489">
    <property type="term" value="P:synaptic vesicle transport"/>
    <property type="evidence" value="ECO:0007669"/>
    <property type="project" value="TreeGrafter"/>
</dbReference>
<dbReference type="GO" id="GO:0045202">
    <property type="term" value="C:synapse"/>
    <property type="evidence" value="ECO:0007669"/>
    <property type="project" value="TreeGrafter"/>
</dbReference>
<dbReference type="GO" id="GO:0030425">
    <property type="term" value="C:dendrite"/>
    <property type="evidence" value="ECO:0007669"/>
    <property type="project" value="TreeGrafter"/>
</dbReference>
<dbReference type="Pfam" id="PF14649">
    <property type="entry name" value="Spatacsin_C"/>
    <property type="match status" value="1"/>
</dbReference>
<evidence type="ECO:0000313" key="3">
    <source>
        <dbReference type="Proteomes" id="UP000504634"/>
    </source>
</evidence>
<gene>
    <name evidence="4" type="primary">LOC115633628</name>
</gene>
<dbReference type="GO" id="GO:0008088">
    <property type="term" value="P:axo-dendritic transport"/>
    <property type="evidence" value="ECO:0007669"/>
    <property type="project" value="TreeGrafter"/>
</dbReference>
<evidence type="ECO:0000259" key="2">
    <source>
        <dbReference type="Pfam" id="PF14649"/>
    </source>
</evidence>
<dbReference type="RefSeq" id="XP_030386923.1">
    <property type="nucleotide sequence ID" value="XM_030531063.1"/>
</dbReference>
<dbReference type="PANTHER" id="PTHR13650:SF0">
    <property type="entry name" value="SPATACSIN"/>
    <property type="match status" value="1"/>
</dbReference>
<dbReference type="InterPro" id="IPR028107">
    <property type="entry name" value="Spatacsin_C_dom"/>
</dbReference>
<keyword evidence="3" id="KW-1185">Reference proteome</keyword>
<dbReference type="PANTHER" id="PTHR13650">
    <property type="entry name" value="SPATACSIN"/>
    <property type="match status" value="1"/>
</dbReference>
<dbReference type="OrthoDB" id="2018754at2759"/>
<feature type="compositionally biased region" description="Polar residues" evidence="1">
    <location>
        <begin position="665"/>
        <end position="680"/>
    </location>
</feature>
<dbReference type="GO" id="GO:0007409">
    <property type="term" value="P:axonogenesis"/>
    <property type="evidence" value="ECO:0007669"/>
    <property type="project" value="TreeGrafter"/>
</dbReference>
<protein>
    <submittedName>
        <fullName evidence="4">Spatacsin</fullName>
    </submittedName>
</protein>